<gene>
    <name evidence="1" type="ORF">SAMN04488042_101400</name>
</gene>
<dbReference type="RefSeq" id="WP_093090382.1">
    <property type="nucleotide sequence ID" value="NZ_FOTQ01000001.1"/>
</dbReference>
<evidence type="ECO:0008006" key="3">
    <source>
        <dbReference type="Google" id="ProtNLM"/>
    </source>
</evidence>
<dbReference type="STRING" id="254406.SAMN04488042_101400"/>
<name>A0A1I4I454_9RHOB</name>
<dbReference type="AlphaFoldDB" id="A0A1I4I454"/>
<organism evidence="1 2">
    <name type="scientific">Shimia aestuarii</name>
    <dbReference type="NCBI Taxonomy" id="254406"/>
    <lineage>
        <taxon>Bacteria</taxon>
        <taxon>Pseudomonadati</taxon>
        <taxon>Pseudomonadota</taxon>
        <taxon>Alphaproteobacteria</taxon>
        <taxon>Rhodobacterales</taxon>
        <taxon>Roseobacteraceae</taxon>
    </lineage>
</organism>
<dbReference type="OrthoDB" id="9816113at2"/>
<protein>
    <recommendedName>
        <fullName evidence="3">Glycosyl transferase, family 25</fullName>
    </recommendedName>
</protein>
<accession>A0A1I4I454</accession>
<sequence length="242" mass="27308">MSFADLFDWFDHVYIVNLPHRADRRAETTAEFARVGIQLPDPRIEFFKASRPDAKGDFPSIGSLGNFMSQTRVLRDAMERGLTRVLICEDDLHLNDLPPATVAAVLSDLKTTDWSIAALGYLEPYDPPAGHTGLSDWTTGTRGTQFWAIQGKDAIKGFHDYLELVRQRPPGHPKGGSMFFDGAFNMVRTQVPGITFRIATPCLAGQRASRTDIHDLRFFDRVEPFRTIAGALRKWMNRKRRG</sequence>
<dbReference type="Proteomes" id="UP000199144">
    <property type="component" value="Unassembled WGS sequence"/>
</dbReference>
<proteinExistence type="predicted"/>
<reference evidence="1 2" key="1">
    <citation type="submission" date="2016-10" db="EMBL/GenBank/DDBJ databases">
        <authorList>
            <person name="de Groot N.N."/>
        </authorList>
    </citation>
    <scope>NUCLEOTIDE SEQUENCE [LARGE SCALE GENOMIC DNA]</scope>
    <source>
        <strain evidence="1 2">DSM 15283</strain>
    </source>
</reference>
<dbReference type="EMBL" id="FOTQ01000001">
    <property type="protein sequence ID" value="SFL48753.1"/>
    <property type="molecule type" value="Genomic_DNA"/>
</dbReference>
<evidence type="ECO:0000313" key="1">
    <source>
        <dbReference type="EMBL" id="SFL48753.1"/>
    </source>
</evidence>
<evidence type="ECO:0000313" key="2">
    <source>
        <dbReference type="Proteomes" id="UP000199144"/>
    </source>
</evidence>
<keyword evidence="2" id="KW-1185">Reference proteome</keyword>